<name>A0A7Y0ZU02_PSEVE</name>
<protein>
    <submittedName>
        <fullName evidence="2">Uncharacterized protein</fullName>
    </submittedName>
</protein>
<reference evidence="2 3" key="1">
    <citation type="journal article" date="2020" name="Front. Microbiol.">
        <title>Genetic Organization of the aprX-lipA2 Operon Affects the Proteolytic Potential of Pseudomonas Species in Milk.</title>
        <authorList>
            <person name="Maier C."/>
            <person name="Huptas C."/>
            <person name="von Neubeck M."/>
            <person name="Scherer S."/>
            <person name="Wenning M."/>
            <person name="Lucking G."/>
        </authorList>
    </citation>
    <scope>NUCLEOTIDE SEQUENCE [LARGE SCALE GENOMIC DNA]</scope>
    <source>
        <strain evidence="2 3">WS 4671</strain>
    </source>
</reference>
<evidence type="ECO:0000313" key="3">
    <source>
        <dbReference type="Proteomes" id="UP000552560"/>
    </source>
</evidence>
<proteinExistence type="predicted"/>
<sequence>MPNNTPSDKRLSKSGLPTPKMAAEPVVPPPFALPLLSDETAYTIPRSAQAADLPVEVQTLWAGGDGLDPGEVTVIRFYWDDESTPFATASRTAFYDESDLPVVGLVPQIKLNSPGLHLLRYTVTLVPGDTAGPSSPILINIDKEAPNQNNRGAPLIFPSEIESGGVTDAYLVSNGDRVVARVPRWPDIRLEDEVTADLVRLPLSKAKGKRRVLADGIARTTITQAHLDGAPIELIFTGDVLRSHVNAEYNARYFLSDRGGNEGPPSRTSVLLIDLTPTPGTLRAVDVPQLAIDGRIDLEDARDPGFPGGVYIHILEVVGAAPGDVLQPFWDFIALPPITVGVGQVWPIVVQIDYGTLASGGFEFIGGTIRTDYTWQRGTGTPRRSLPRFAPVNLTVAGPVSPNNPDPVNPLLERVTVKGRDGDNLLTISDRGQPARVIVRLYVGPVANQSLELMWGNPPVLADTYTVRPEDRAGDEIAFFVPWDLIEQTPGGIVPTFYWTFNGINRQRSPHTDVMVNIVPIDGLRDPEFPDVNYGPAPDAGFINCDMRPWDRGVRVRIPGDSSRLSEQDTVVLSWASYANTNGNSDGVIPETIDTFSHTLTQQEAEQGYDFWVPFDPYILLPGLVKPPEGQTNPRYGSAVIQYRLIKSGGGGIGDSRRELVFISLTRLGTLPPCISD</sequence>
<dbReference type="EMBL" id="JAAQWE010000014">
    <property type="protein sequence ID" value="NMX98020.1"/>
    <property type="molecule type" value="Genomic_DNA"/>
</dbReference>
<evidence type="ECO:0000313" key="2">
    <source>
        <dbReference type="EMBL" id="NMX98020.1"/>
    </source>
</evidence>
<dbReference type="AlphaFoldDB" id="A0A7Y0ZU02"/>
<feature type="region of interest" description="Disordered" evidence="1">
    <location>
        <begin position="1"/>
        <end position="23"/>
    </location>
</feature>
<dbReference type="RefSeq" id="WP_057004963.1">
    <property type="nucleotide sequence ID" value="NZ_CP149793.1"/>
</dbReference>
<accession>A0A7Y0ZU02</accession>
<evidence type="ECO:0000256" key="1">
    <source>
        <dbReference type="SAM" id="MobiDB-lite"/>
    </source>
</evidence>
<dbReference type="OrthoDB" id="7024978at2"/>
<dbReference type="Proteomes" id="UP000552560">
    <property type="component" value="Unassembled WGS sequence"/>
</dbReference>
<organism evidence="2 3">
    <name type="scientific">Pseudomonas veronii</name>
    <dbReference type="NCBI Taxonomy" id="76761"/>
    <lineage>
        <taxon>Bacteria</taxon>
        <taxon>Pseudomonadati</taxon>
        <taxon>Pseudomonadota</taxon>
        <taxon>Gammaproteobacteria</taxon>
        <taxon>Pseudomonadales</taxon>
        <taxon>Pseudomonadaceae</taxon>
        <taxon>Pseudomonas</taxon>
    </lineage>
</organism>
<comment type="caution">
    <text evidence="2">The sequence shown here is derived from an EMBL/GenBank/DDBJ whole genome shotgun (WGS) entry which is preliminary data.</text>
</comment>
<gene>
    <name evidence="2" type="ORF">HBO43_15575</name>
</gene>